<dbReference type="PANTHER" id="PTHR30288">
    <property type="entry name" value="FLAGELLAR CAP/ASSEMBLY PROTEIN FLID"/>
    <property type="match status" value="1"/>
</dbReference>
<dbReference type="Pfam" id="PF02465">
    <property type="entry name" value="FliD_N"/>
    <property type="match status" value="1"/>
</dbReference>
<sequence>MPTIRFSGMASGLDTENMVKELMKAQREPMNRIIRQKQTHEWKRDAYRDMNSMLMELRTSVDSLRFSGNFNKKKAVSENDNTVGVNIVGTPKQTTYAVKVERLAEAEMPASASLTVSSSITDTKTAIGGTSDFTLTINGEDITVSPTDTLDDVIGSIKSTTGMDASFVDGKLWIVSNSGTTLGGTNTFDISATSSDPSASGDVTPLGIKIDETKTSSAKTGQDAQVVINGITYTSKTNKVTVDGVEFTLKQAGPAINVTNQVDEDAVFSTIKSFIDKYNDVIAKINAKIAEPKYKNYNPLLDEEKEALPDSTAEKLEAMAKSGLLLRDSILKSGLDEMRVAISAPLVASGVNSAFDTLSEIGIGGPPAGKYAYQENGKLYIDEAKLKAAIRNNGADVQKLFTNFASKDSPNKYQQSGIAERLYDSLTKTINKVTKEAGSASSTSTYDDSYLGRTIRDEEDEIDRWEDRLKDMEDRYYKQFASMETMMSKAQSQSSWFAQMLGQ</sequence>
<feature type="domain" description="Flagellar hook-associated protein 2 C-terminal" evidence="7">
    <location>
        <begin position="221"/>
        <end position="491"/>
    </location>
</feature>
<evidence type="ECO:0000259" key="6">
    <source>
        <dbReference type="Pfam" id="PF02465"/>
    </source>
</evidence>
<evidence type="ECO:0000313" key="8">
    <source>
        <dbReference type="EMBL" id="RNB90101.1"/>
    </source>
</evidence>
<protein>
    <recommendedName>
        <fullName evidence="5">Flagellar hook-associated protein 2</fullName>
        <shortName evidence="5">HAP2</shortName>
    </recommendedName>
    <alternativeName>
        <fullName evidence="5">Flagellar cap protein</fullName>
    </alternativeName>
</protein>
<evidence type="ECO:0000256" key="4">
    <source>
        <dbReference type="ARBA" id="ARBA00023143"/>
    </source>
</evidence>
<evidence type="ECO:0000256" key="3">
    <source>
        <dbReference type="ARBA" id="ARBA00023054"/>
    </source>
</evidence>
<comment type="subcellular location">
    <subcellularLocation>
        <location evidence="5">Secreted</location>
    </subcellularLocation>
    <subcellularLocation>
        <location evidence="5">Bacterial flagellum</location>
    </subcellularLocation>
</comment>
<evidence type="ECO:0000256" key="1">
    <source>
        <dbReference type="ARBA" id="ARBA00009764"/>
    </source>
</evidence>
<evidence type="ECO:0000259" key="7">
    <source>
        <dbReference type="Pfam" id="PF07195"/>
    </source>
</evidence>
<keyword evidence="8" id="KW-0966">Cell projection</keyword>
<comment type="caution">
    <text evidence="8">The sequence shown here is derived from an EMBL/GenBank/DDBJ whole genome shotgun (WGS) entry which is preliminary data.</text>
</comment>
<keyword evidence="5" id="KW-0964">Secreted</keyword>
<dbReference type="AlphaFoldDB" id="A0A3M8DRL8"/>
<evidence type="ECO:0000256" key="2">
    <source>
        <dbReference type="ARBA" id="ARBA00011255"/>
    </source>
</evidence>
<dbReference type="Pfam" id="PF07195">
    <property type="entry name" value="FliD_C"/>
    <property type="match status" value="1"/>
</dbReference>
<organism evidence="8 9">
    <name type="scientific">Brevibacillus nitrificans</name>
    <dbReference type="NCBI Taxonomy" id="651560"/>
    <lineage>
        <taxon>Bacteria</taxon>
        <taxon>Bacillati</taxon>
        <taxon>Bacillota</taxon>
        <taxon>Bacilli</taxon>
        <taxon>Bacillales</taxon>
        <taxon>Paenibacillaceae</taxon>
        <taxon>Brevibacillus</taxon>
    </lineage>
</organism>
<comment type="function">
    <text evidence="5">Required for morphogenesis and for the elongation of the flagellar filament by facilitating polymerization of the flagellin monomers at the tip of growing filament. Forms a capping structure, which prevents flagellin subunits (transported through the central channel of the flagellum) from leaking out without polymerization at the distal end.</text>
</comment>
<feature type="domain" description="Flagellar hook-associated protein 2 N-terminal" evidence="6">
    <location>
        <begin position="11"/>
        <end position="106"/>
    </location>
</feature>
<keyword evidence="3" id="KW-0175">Coiled coil</keyword>
<reference evidence="8 9" key="1">
    <citation type="submission" date="2018-10" db="EMBL/GenBank/DDBJ databases">
        <title>Phylogenomics of Brevibacillus.</title>
        <authorList>
            <person name="Dunlap C."/>
        </authorList>
    </citation>
    <scope>NUCLEOTIDE SEQUENCE [LARGE SCALE GENOMIC DNA]</scope>
    <source>
        <strain evidence="8 9">JCM 15774</strain>
    </source>
</reference>
<dbReference type="PANTHER" id="PTHR30288:SF0">
    <property type="entry name" value="FLAGELLAR HOOK-ASSOCIATED PROTEIN 2"/>
    <property type="match status" value="1"/>
</dbReference>
<dbReference type="InterPro" id="IPR040026">
    <property type="entry name" value="FliD"/>
</dbReference>
<comment type="similarity">
    <text evidence="1 5">Belongs to the FliD family.</text>
</comment>
<dbReference type="InterPro" id="IPR010809">
    <property type="entry name" value="FliD_C"/>
</dbReference>
<dbReference type="GO" id="GO:0071973">
    <property type="term" value="P:bacterial-type flagellum-dependent cell motility"/>
    <property type="evidence" value="ECO:0007669"/>
    <property type="project" value="TreeGrafter"/>
</dbReference>
<dbReference type="GO" id="GO:0009421">
    <property type="term" value="C:bacterial-type flagellum filament cap"/>
    <property type="evidence" value="ECO:0007669"/>
    <property type="project" value="InterPro"/>
</dbReference>
<evidence type="ECO:0000313" key="9">
    <source>
        <dbReference type="Proteomes" id="UP000269573"/>
    </source>
</evidence>
<keyword evidence="9" id="KW-1185">Reference proteome</keyword>
<keyword evidence="8" id="KW-0969">Cilium</keyword>
<proteinExistence type="inferred from homology"/>
<dbReference type="InterPro" id="IPR003481">
    <property type="entry name" value="FliD_N"/>
</dbReference>
<comment type="subunit">
    <text evidence="2 5">Homopentamer.</text>
</comment>
<evidence type="ECO:0000256" key="5">
    <source>
        <dbReference type="RuleBase" id="RU362066"/>
    </source>
</evidence>
<dbReference type="GO" id="GO:0009424">
    <property type="term" value="C:bacterial-type flagellum hook"/>
    <property type="evidence" value="ECO:0007669"/>
    <property type="project" value="UniProtKB-UniRule"/>
</dbReference>
<name>A0A3M8DRL8_9BACL</name>
<dbReference type="RefSeq" id="WP_122921970.1">
    <property type="nucleotide sequence ID" value="NZ_RHHU01000002.1"/>
</dbReference>
<dbReference type="GO" id="GO:0007155">
    <property type="term" value="P:cell adhesion"/>
    <property type="evidence" value="ECO:0007669"/>
    <property type="project" value="InterPro"/>
</dbReference>
<keyword evidence="8" id="KW-0282">Flagellum</keyword>
<dbReference type="Proteomes" id="UP000269573">
    <property type="component" value="Unassembled WGS sequence"/>
</dbReference>
<accession>A0A3M8DRL8</accession>
<dbReference type="GO" id="GO:0005576">
    <property type="term" value="C:extracellular region"/>
    <property type="evidence" value="ECO:0007669"/>
    <property type="project" value="UniProtKB-SubCell"/>
</dbReference>
<keyword evidence="4 5" id="KW-0975">Bacterial flagellum</keyword>
<gene>
    <name evidence="8" type="ORF">EDM59_01235</name>
</gene>
<dbReference type="EMBL" id="RHHU01000002">
    <property type="protein sequence ID" value="RNB90101.1"/>
    <property type="molecule type" value="Genomic_DNA"/>
</dbReference>